<evidence type="ECO:0000256" key="3">
    <source>
        <dbReference type="ARBA" id="ARBA00012552"/>
    </source>
</evidence>
<keyword evidence="6" id="KW-0378">Hydrolase</keyword>
<evidence type="ECO:0000256" key="9">
    <source>
        <dbReference type="ARBA" id="ARBA00023158"/>
    </source>
</evidence>
<dbReference type="SUPFAM" id="SSF52540">
    <property type="entry name" value="P-loop containing nucleoside triphosphate hydrolases"/>
    <property type="match status" value="1"/>
</dbReference>
<sequence>MDCPLCDINEECDDEHSQSALHRFNYALHDFNQSKTHLAGNRHGIQIDVEVIPLNGFKYDMAYNRNKRNYYLQMNPERFEKHNYQLKFSCKIKNVRTKHDDPLILVYYDVLYPSENFTMYDPNENPGFKKELLPGAAYTTEVHLNLDASHVSNYKIPVYFTFQTKSTEKEKMKSFSISRCIIVAIHDELIMHQEILEASPFTHQKWEKCTVIPPRKNFRMPDTWPIPPKYYWTLFWGLKKDFGTGILQEIQRKLEPGYVTPENYAEFFHILLWLEEMCVAVGLSCYNMENVKLRYKAGDVLELFVPGLAEKRPSVVKGDLIEIKAHGDHTSYQGIIQRLADRSVDIFFLDHDIIDQIKRNPDLEMDVRFILGRIHFERMHAGVEQVVENQYVNSLFPDKALAAKPAKLAYNLTEAELFNKQIYNNNEQRTAVINILNNTSKGAPYIVYGPPGTGKTVTLVEAIYQIKRLTNYKIMVCAPSNAACNMLTERLAEFCKTNEMRRVMSENSDLASVHENIAPFCNIVIDEDGNKEVVPFRDSELKKYKIIVSTLVRAGKYNRIHHPDVVFIDEAAQAREPEACCAIALLKKGKQLILAGDPKQLGPVIHSDLCKEYKYDVSILERMMEFPIYQNNTNYLSMLKLNFRSHPDILSFSNKFFYDNHLKPVSRQALNDPLSKMSIYEYIVHEKKVGIYGGSAVEFCAVLAKEQREGRSPSYFNEREILLVLKFVQALVSLKFDKSEHRVNPDEIGVVTPYIRQVYKIRDTLARHGFDQIDVGTTEAFQGREKRVIIMSTVRAQEDLLLVDKKYKLGFVKDDKRFNVAVTRAKSKLILIGNPNVLSTDKKFREVIRYTRSENTCCGAPFKDRTNKVRDDIVSKMQNLKLRDSKPPSN</sequence>
<gene>
    <name evidence="13" type="primary">LOC115882721</name>
</gene>
<name>A0A6J2Y1B9_SITOR</name>
<keyword evidence="5" id="KW-0547">Nucleotide-binding</keyword>
<dbReference type="InterPro" id="IPR049077">
    <property type="entry name" value="MOV-10_Ig-like"/>
</dbReference>
<organism evidence="12 13">
    <name type="scientific">Sitophilus oryzae</name>
    <name type="common">Rice weevil</name>
    <name type="synonym">Curculio oryzae</name>
    <dbReference type="NCBI Taxonomy" id="7048"/>
    <lineage>
        <taxon>Eukaryota</taxon>
        <taxon>Metazoa</taxon>
        <taxon>Ecdysozoa</taxon>
        <taxon>Arthropoda</taxon>
        <taxon>Hexapoda</taxon>
        <taxon>Insecta</taxon>
        <taxon>Pterygota</taxon>
        <taxon>Neoptera</taxon>
        <taxon>Endopterygota</taxon>
        <taxon>Coleoptera</taxon>
        <taxon>Polyphaga</taxon>
        <taxon>Cucujiformia</taxon>
        <taxon>Curculionidae</taxon>
        <taxon>Dryophthorinae</taxon>
        <taxon>Sitophilus</taxon>
    </lineage>
</organism>
<keyword evidence="8" id="KW-0067">ATP-binding</keyword>
<dbReference type="CDD" id="cd18038">
    <property type="entry name" value="DEXXQc_Helz-like"/>
    <property type="match status" value="1"/>
</dbReference>
<keyword evidence="7" id="KW-0347">Helicase</keyword>
<evidence type="ECO:0000256" key="6">
    <source>
        <dbReference type="ARBA" id="ARBA00022801"/>
    </source>
</evidence>
<dbReference type="EC" id="3.6.4.13" evidence="3"/>
<keyword evidence="12" id="KW-1185">Reference proteome</keyword>
<dbReference type="GO" id="GO:0031047">
    <property type="term" value="P:regulatory ncRNA-mediated gene silencing"/>
    <property type="evidence" value="ECO:0007669"/>
    <property type="project" value="UniProtKB-KW"/>
</dbReference>
<dbReference type="GO" id="GO:0003723">
    <property type="term" value="F:RNA binding"/>
    <property type="evidence" value="ECO:0007669"/>
    <property type="project" value="InterPro"/>
</dbReference>
<dbReference type="OrthoDB" id="6513042at2759"/>
<dbReference type="GO" id="GO:0005737">
    <property type="term" value="C:cytoplasm"/>
    <property type="evidence" value="ECO:0007669"/>
    <property type="project" value="UniProtKB-SubCell"/>
</dbReference>
<dbReference type="GO" id="GO:0032574">
    <property type="term" value="F:5'-3' RNA helicase activity"/>
    <property type="evidence" value="ECO:0007669"/>
    <property type="project" value="InterPro"/>
</dbReference>
<protein>
    <recommendedName>
        <fullName evidence="3">RNA helicase</fullName>
        <ecNumber evidence="3">3.6.4.13</ecNumber>
    </recommendedName>
</protein>
<dbReference type="InterPro" id="IPR026122">
    <property type="entry name" value="MOV-10/SDE3_DEXXQ/H-box"/>
</dbReference>
<dbReference type="Gene3D" id="3.40.50.300">
    <property type="entry name" value="P-loop containing nucleotide triphosphate hydrolases"/>
    <property type="match status" value="2"/>
</dbReference>
<evidence type="ECO:0000256" key="2">
    <source>
        <dbReference type="ARBA" id="ARBA00005601"/>
    </source>
</evidence>
<comment type="subcellular location">
    <subcellularLocation>
        <location evidence="1">Cytoplasm</location>
    </subcellularLocation>
</comment>
<dbReference type="GO" id="GO:0016787">
    <property type="term" value="F:hydrolase activity"/>
    <property type="evidence" value="ECO:0007669"/>
    <property type="project" value="UniProtKB-KW"/>
</dbReference>
<evidence type="ECO:0000256" key="4">
    <source>
        <dbReference type="ARBA" id="ARBA00022490"/>
    </source>
</evidence>
<dbReference type="KEGG" id="soy:115882721"/>
<proteinExistence type="inferred from homology"/>
<evidence type="ECO:0000256" key="5">
    <source>
        <dbReference type="ARBA" id="ARBA00022741"/>
    </source>
</evidence>
<dbReference type="GeneID" id="115882721"/>
<evidence type="ECO:0000256" key="1">
    <source>
        <dbReference type="ARBA" id="ARBA00004496"/>
    </source>
</evidence>
<dbReference type="Pfam" id="PF21633">
    <property type="entry name" value="MOV-10_Ig-like"/>
    <property type="match status" value="1"/>
</dbReference>
<comment type="catalytic activity">
    <reaction evidence="10">
        <text>ATP + H2O = ADP + phosphate + H(+)</text>
        <dbReference type="Rhea" id="RHEA:13065"/>
        <dbReference type="ChEBI" id="CHEBI:15377"/>
        <dbReference type="ChEBI" id="CHEBI:15378"/>
        <dbReference type="ChEBI" id="CHEBI:30616"/>
        <dbReference type="ChEBI" id="CHEBI:43474"/>
        <dbReference type="ChEBI" id="CHEBI:456216"/>
        <dbReference type="EC" id="3.6.4.13"/>
    </reaction>
</comment>
<evidence type="ECO:0000259" key="11">
    <source>
        <dbReference type="SMART" id="SM00382"/>
    </source>
</evidence>
<evidence type="ECO:0000256" key="10">
    <source>
        <dbReference type="ARBA" id="ARBA00047984"/>
    </source>
</evidence>
<comment type="similarity">
    <text evidence="2">Belongs to the DNA2/NAM7 helicase family. SDE3 subfamily.</text>
</comment>
<dbReference type="InterPro" id="IPR049080">
    <property type="entry name" value="MOV-10-like_beta-barrel"/>
</dbReference>
<dbReference type="RefSeq" id="XP_030756805.1">
    <property type="nucleotide sequence ID" value="XM_030900945.1"/>
</dbReference>
<accession>A0A6J2Y1B9</accession>
<keyword evidence="4" id="KW-0963">Cytoplasm</keyword>
<dbReference type="Pfam" id="PF13087">
    <property type="entry name" value="AAA_12"/>
    <property type="match status" value="1"/>
</dbReference>
<dbReference type="InterPro" id="IPR047187">
    <property type="entry name" value="SF1_C_Upf1"/>
</dbReference>
<dbReference type="InterPro" id="IPR041677">
    <property type="entry name" value="DNA2/NAM7_AAA_11"/>
</dbReference>
<dbReference type="AlphaFoldDB" id="A0A6J2Y1B9"/>
<dbReference type="InterPro" id="IPR027417">
    <property type="entry name" value="P-loop_NTPase"/>
</dbReference>
<evidence type="ECO:0000313" key="13">
    <source>
        <dbReference type="RefSeq" id="XP_030756805.1"/>
    </source>
</evidence>
<dbReference type="GO" id="GO:0005524">
    <property type="term" value="F:ATP binding"/>
    <property type="evidence" value="ECO:0007669"/>
    <property type="project" value="UniProtKB-KW"/>
</dbReference>
<reference evidence="13" key="1">
    <citation type="submission" date="2025-08" db="UniProtKB">
        <authorList>
            <consortium name="RefSeq"/>
        </authorList>
    </citation>
    <scope>IDENTIFICATION</scope>
    <source>
        <tissue evidence="13">Gonads</tissue>
    </source>
</reference>
<dbReference type="PANTHER" id="PTHR45418:SF1">
    <property type="entry name" value="CANCER_TESTIS ANTIGEN 55"/>
    <property type="match status" value="1"/>
</dbReference>
<dbReference type="CDD" id="cd18808">
    <property type="entry name" value="SF1_C_Upf1"/>
    <property type="match status" value="1"/>
</dbReference>
<dbReference type="PANTHER" id="PTHR45418">
    <property type="entry name" value="CANCER/TESTIS ANTIGEN 55"/>
    <property type="match status" value="1"/>
</dbReference>
<dbReference type="Pfam" id="PF21634">
    <property type="entry name" value="MOV-10_beta-barrel"/>
    <property type="match status" value="1"/>
</dbReference>
<dbReference type="SMART" id="SM00382">
    <property type="entry name" value="AAA"/>
    <property type="match status" value="1"/>
</dbReference>
<evidence type="ECO:0000313" key="12">
    <source>
        <dbReference type="Proteomes" id="UP000504635"/>
    </source>
</evidence>
<dbReference type="Proteomes" id="UP000504635">
    <property type="component" value="Unplaced"/>
</dbReference>
<keyword evidence="9" id="KW-0943">RNA-mediated gene silencing</keyword>
<dbReference type="Pfam" id="PF13086">
    <property type="entry name" value="AAA_11"/>
    <property type="match status" value="2"/>
</dbReference>
<evidence type="ECO:0000256" key="8">
    <source>
        <dbReference type="ARBA" id="ARBA00022840"/>
    </source>
</evidence>
<dbReference type="InterPro" id="IPR041679">
    <property type="entry name" value="DNA2/NAM7-like_C"/>
</dbReference>
<feature type="domain" description="AAA+ ATPase" evidence="11">
    <location>
        <begin position="441"/>
        <end position="606"/>
    </location>
</feature>
<dbReference type="InParanoid" id="A0A6J2Y1B9"/>
<evidence type="ECO:0000256" key="7">
    <source>
        <dbReference type="ARBA" id="ARBA00022806"/>
    </source>
</evidence>
<dbReference type="InterPro" id="IPR003593">
    <property type="entry name" value="AAA+_ATPase"/>
</dbReference>